<accession>A0A6C0DDS4</accession>
<sequence length="213" mass="24381">MALINKDIVDLQDIEKVQFLQSLQASPDKYSAYVNDKKGRILSEVVDTKRAAFVKASGDMARLMDMDQNSMAALNRTHDLTVTQDHIITQQAEYQNAAKKNLDMTRRQVEINNWYFENKRETLFVLQLLLLVMLTIIVTLGAQTAGWISTDAANYLMVFVVVIGLGTWLYRYWYTGNVRDARYWNKRRFGEDGNKKSVGELCIGYAEQTSGTM</sequence>
<reference evidence="2" key="1">
    <citation type="journal article" date="2020" name="Nature">
        <title>Giant virus diversity and host interactions through global metagenomics.</title>
        <authorList>
            <person name="Schulz F."/>
            <person name="Roux S."/>
            <person name="Paez-Espino D."/>
            <person name="Jungbluth S."/>
            <person name="Walsh D.A."/>
            <person name="Denef V.J."/>
            <person name="McMahon K.D."/>
            <person name="Konstantinidis K.T."/>
            <person name="Eloe-Fadrosh E.A."/>
            <person name="Kyrpides N.C."/>
            <person name="Woyke T."/>
        </authorList>
    </citation>
    <scope>NUCLEOTIDE SEQUENCE</scope>
    <source>
        <strain evidence="2">GVMAG-M-3300023174-132</strain>
    </source>
</reference>
<feature type="transmembrane region" description="Helical" evidence="1">
    <location>
        <begin position="152"/>
        <end position="173"/>
    </location>
</feature>
<keyword evidence="1" id="KW-0472">Membrane</keyword>
<organism evidence="2">
    <name type="scientific">viral metagenome</name>
    <dbReference type="NCBI Taxonomy" id="1070528"/>
    <lineage>
        <taxon>unclassified sequences</taxon>
        <taxon>metagenomes</taxon>
        <taxon>organismal metagenomes</taxon>
    </lineage>
</organism>
<dbReference type="EMBL" id="MN739576">
    <property type="protein sequence ID" value="QHT13745.1"/>
    <property type="molecule type" value="Genomic_DNA"/>
</dbReference>
<dbReference type="AlphaFoldDB" id="A0A6C0DDS4"/>
<keyword evidence="1" id="KW-1133">Transmembrane helix</keyword>
<protein>
    <submittedName>
        <fullName evidence="2">Uncharacterized protein</fullName>
    </submittedName>
</protein>
<name>A0A6C0DDS4_9ZZZZ</name>
<evidence type="ECO:0000313" key="2">
    <source>
        <dbReference type="EMBL" id="QHT13745.1"/>
    </source>
</evidence>
<proteinExistence type="predicted"/>
<keyword evidence="1" id="KW-0812">Transmembrane</keyword>
<feature type="transmembrane region" description="Helical" evidence="1">
    <location>
        <begin position="123"/>
        <end position="146"/>
    </location>
</feature>
<evidence type="ECO:0000256" key="1">
    <source>
        <dbReference type="SAM" id="Phobius"/>
    </source>
</evidence>